<dbReference type="EMBL" id="KU501220">
    <property type="protein sequence ID" value="AML60685.1"/>
    <property type="molecule type" value="Genomic_DNA"/>
</dbReference>
<evidence type="ECO:0000256" key="1">
    <source>
        <dbReference type="SAM" id="Phobius"/>
    </source>
</evidence>
<keyword evidence="1" id="KW-0472">Membrane</keyword>
<organism evidence="2">
    <name type="scientific">Trachydiscus minutus</name>
    <dbReference type="NCBI Taxonomy" id="1032745"/>
    <lineage>
        <taxon>Eukaryota</taxon>
        <taxon>Sar</taxon>
        <taxon>Stramenopiles</taxon>
        <taxon>Ochrophyta</taxon>
        <taxon>Eustigmatophyceae</taxon>
        <taxon>Goniochloridales</taxon>
        <taxon>Goniochloridaceae</taxon>
        <taxon>Trachydiscus</taxon>
    </lineage>
</organism>
<sequence>MKKVCLFSTFFSAFLDKQGVVGVFKLMLLFLMFSSDDVLSFCEDVSPETQKSGSNKTNLKWWIMGSITVLVGVVIGVIIYYRGSPSSGSNCGDPGEFLNLMSVISASTPKDENISSVLMSVISASTPKDENVSSVMSVISASTPKDENVSSVFCPYFESLDKDVPAKPVWHNIVFKPKS</sequence>
<keyword evidence="1" id="KW-0812">Transmembrane</keyword>
<keyword evidence="1" id="KW-1133">Transmembrane helix</keyword>
<proteinExistence type="predicted"/>
<reference evidence="2" key="1">
    <citation type="journal article" date="2016" name="Genome Biol. Evol.">
        <title>A Comparative Analysis of Mitochondrial Genomes in Eustigmatophyte Algae.</title>
        <authorList>
            <person name="Sevcikova T."/>
            <person name="Klimes V."/>
            <person name="Zbrankova V."/>
            <person name="Strnad H."/>
            <person name="Hroudova M."/>
            <person name="Vlcek C."/>
            <person name="Elias M."/>
        </authorList>
    </citation>
    <scope>NUCLEOTIDE SEQUENCE</scope>
    <source>
        <strain evidence="2">CCALA 838</strain>
    </source>
</reference>
<name>A0A140F2Q1_9STRA</name>
<keyword evidence="2" id="KW-0496">Mitochondrion</keyword>
<dbReference type="GeneID" id="26994745"/>
<feature type="transmembrane region" description="Helical" evidence="1">
    <location>
        <begin position="61"/>
        <end position="81"/>
    </location>
</feature>
<accession>A0A140F2Q1</accession>
<evidence type="ECO:0000313" key="2">
    <source>
        <dbReference type="EMBL" id="AML60685.1"/>
    </source>
</evidence>
<protein>
    <submittedName>
        <fullName evidence="2">Uncharacterized protein</fullName>
    </submittedName>
</protein>
<gene>
    <name evidence="2" type="primary">orf179</name>
</gene>
<dbReference type="RefSeq" id="YP_009237676.1">
    <property type="nucleotide sequence ID" value="NC_029643.1"/>
</dbReference>
<geneLocation type="mitochondrion" evidence="2"/>
<dbReference type="AlphaFoldDB" id="A0A140F2Q1"/>